<keyword evidence="2 8" id="KW-0813">Transport</keyword>
<organism evidence="10 11">
    <name type="scientific">Methanococcus voltae</name>
    <dbReference type="NCBI Taxonomy" id="2188"/>
    <lineage>
        <taxon>Archaea</taxon>
        <taxon>Methanobacteriati</taxon>
        <taxon>Methanobacteriota</taxon>
        <taxon>Methanomada group</taxon>
        <taxon>Methanococci</taxon>
        <taxon>Methanococcales</taxon>
        <taxon>Methanococcaceae</taxon>
        <taxon>Methanococcus</taxon>
    </lineage>
</organism>
<dbReference type="InterPro" id="IPR035906">
    <property type="entry name" value="MetI-like_sf"/>
</dbReference>
<dbReference type="InterPro" id="IPR000515">
    <property type="entry name" value="MetI-like"/>
</dbReference>
<sequence>MNFDIILLYNLPALFWGLVITLKIAFLSFVFAIIIAHVVGILRALNIPKAVDLIFRAYVETFRGIPLLILLFFIYYGLPSVGIVMDNTTAAVLGLSLNGGAYISEIVRASLLSIPKGQWDACSSLGMNKVQSLVYVIIPQTIRISMPSLMNSFSTIIKESSLVSVIAITELTRVGQLIYTKTASPFEVYIVIALVYLSVIFTVSLLSNLIEKKLNYAYNR</sequence>
<feature type="domain" description="ABC transmembrane type-1" evidence="9">
    <location>
        <begin position="18"/>
        <end position="207"/>
    </location>
</feature>
<dbReference type="Pfam" id="PF00528">
    <property type="entry name" value="BPD_transp_1"/>
    <property type="match status" value="1"/>
</dbReference>
<evidence type="ECO:0000256" key="4">
    <source>
        <dbReference type="ARBA" id="ARBA00022692"/>
    </source>
</evidence>
<dbReference type="GO" id="GO:0006865">
    <property type="term" value="P:amino acid transport"/>
    <property type="evidence" value="ECO:0007669"/>
    <property type="project" value="UniProtKB-KW"/>
</dbReference>
<reference evidence="10" key="1">
    <citation type="submission" date="2021-03" db="EMBL/GenBank/DDBJ databases">
        <title>Genomic Encyclopedia of Type Strains, Phase IV (KMG-V): Genome sequencing to study the core and pangenomes of soil and plant-associated prokaryotes.</title>
        <authorList>
            <person name="Whitman W."/>
        </authorList>
    </citation>
    <scope>NUCLEOTIDE SEQUENCE</scope>
    <source>
        <strain evidence="10">C4</strain>
    </source>
</reference>
<dbReference type="GO" id="GO:0043190">
    <property type="term" value="C:ATP-binding cassette (ABC) transporter complex"/>
    <property type="evidence" value="ECO:0007669"/>
    <property type="project" value="InterPro"/>
</dbReference>
<dbReference type="Gene3D" id="1.10.3720.10">
    <property type="entry name" value="MetI-like"/>
    <property type="match status" value="1"/>
</dbReference>
<dbReference type="InterPro" id="IPR043429">
    <property type="entry name" value="ArtM/GltK/GlnP/TcyL/YhdX-like"/>
</dbReference>
<evidence type="ECO:0000313" key="10">
    <source>
        <dbReference type="EMBL" id="MBP2201486.1"/>
    </source>
</evidence>
<feature type="transmembrane region" description="Helical" evidence="8">
    <location>
        <begin position="20"/>
        <end position="45"/>
    </location>
</feature>
<protein>
    <submittedName>
        <fullName evidence="10">Polar amino acid transport system permease protein</fullName>
    </submittedName>
</protein>
<keyword evidence="4 8" id="KW-0812">Transmembrane</keyword>
<dbReference type="InterPro" id="IPR010065">
    <property type="entry name" value="AA_ABC_transptr_permease_3TM"/>
</dbReference>
<comment type="subcellular location">
    <subcellularLocation>
        <location evidence="1 8">Cell membrane</location>
        <topology evidence="1 8">Multi-pass membrane protein</topology>
    </subcellularLocation>
</comment>
<comment type="caution">
    <text evidence="10">The sequence shown here is derived from an EMBL/GenBank/DDBJ whole genome shotgun (WGS) entry which is preliminary data.</text>
</comment>
<evidence type="ECO:0000256" key="7">
    <source>
        <dbReference type="ARBA" id="ARBA00023136"/>
    </source>
</evidence>
<keyword evidence="3" id="KW-1003">Cell membrane</keyword>
<dbReference type="CDD" id="cd06261">
    <property type="entry name" value="TM_PBP2"/>
    <property type="match status" value="1"/>
</dbReference>
<evidence type="ECO:0000259" key="9">
    <source>
        <dbReference type="PROSITE" id="PS50928"/>
    </source>
</evidence>
<evidence type="ECO:0000256" key="8">
    <source>
        <dbReference type="RuleBase" id="RU363032"/>
    </source>
</evidence>
<proteinExistence type="inferred from homology"/>
<feature type="transmembrane region" description="Helical" evidence="8">
    <location>
        <begin position="188"/>
        <end position="210"/>
    </location>
</feature>
<dbReference type="AlphaFoldDB" id="A0A8J7RMA2"/>
<evidence type="ECO:0000313" key="11">
    <source>
        <dbReference type="Proteomes" id="UP000740329"/>
    </source>
</evidence>
<name>A0A8J7RMA2_METVO</name>
<dbReference type="PANTHER" id="PTHR30614">
    <property type="entry name" value="MEMBRANE COMPONENT OF AMINO ACID ABC TRANSPORTER"/>
    <property type="match status" value="1"/>
</dbReference>
<dbReference type="GO" id="GO:0022857">
    <property type="term" value="F:transmembrane transporter activity"/>
    <property type="evidence" value="ECO:0007669"/>
    <property type="project" value="InterPro"/>
</dbReference>
<dbReference type="Proteomes" id="UP000740329">
    <property type="component" value="Unassembled WGS sequence"/>
</dbReference>
<dbReference type="NCBIfam" id="TIGR01726">
    <property type="entry name" value="HEQRo_perm_3TM"/>
    <property type="match status" value="1"/>
</dbReference>
<gene>
    <name evidence="10" type="ORF">J3E07_000898</name>
</gene>
<evidence type="ECO:0000256" key="2">
    <source>
        <dbReference type="ARBA" id="ARBA00022448"/>
    </source>
</evidence>
<keyword evidence="7 8" id="KW-0472">Membrane</keyword>
<dbReference type="RefSeq" id="WP_209590970.1">
    <property type="nucleotide sequence ID" value="NZ_JAGGMU010000002.1"/>
</dbReference>
<dbReference type="SUPFAM" id="SSF161098">
    <property type="entry name" value="MetI-like"/>
    <property type="match status" value="1"/>
</dbReference>
<keyword evidence="5" id="KW-0029">Amino-acid transport</keyword>
<accession>A0A8J7RMA2</accession>
<dbReference type="PANTHER" id="PTHR30614:SF0">
    <property type="entry name" value="L-CYSTINE TRANSPORT SYSTEM PERMEASE PROTEIN TCYL"/>
    <property type="match status" value="1"/>
</dbReference>
<feature type="transmembrane region" description="Helical" evidence="8">
    <location>
        <begin position="57"/>
        <end position="78"/>
    </location>
</feature>
<keyword evidence="6 8" id="KW-1133">Transmembrane helix</keyword>
<evidence type="ECO:0000256" key="6">
    <source>
        <dbReference type="ARBA" id="ARBA00022989"/>
    </source>
</evidence>
<dbReference type="EMBL" id="JAGGMV010000002">
    <property type="protein sequence ID" value="MBP2201486.1"/>
    <property type="molecule type" value="Genomic_DNA"/>
</dbReference>
<dbReference type="OrthoDB" id="60458at2157"/>
<evidence type="ECO:0000256" key="3">
    <source>
        <dbReference type="ARBA" id="ARBA00022475"/>
    </source>
</evidence>
<evidence type="ECO:0000256" key="5">
    <source>
        <dbReference type="ARBA" id="ARBA00022970"/>
    </source>
</evidence>
<dbReference type="PROSITE" id="PS50928">
    <property type="entry name" value="ABC_TM1"/>
    <property type="match status" value="1"/>
</dbReference>
<evidence type="ECO:0000256" key="1">
    <source>
        <dbReference type="ARBA" id="ARBA00004651"/>
    </source>
</evidence>
<comment type="similarity">
    <text evidence="8">Belongs to the binding-protein-dependent transport system permease family.</text>
</comment>